<proteinExistence type="inferred from homology"/>
<feature type="transmembrane region" description="Helical" evidence="7">
    <location>
        <begin position="489"/>
        <end position="510"/>
    </location>
</feature>
<reference evidence="8" key="1">
    <citation type="submission" date="2020-08" db="EMBL/GenBank/DDBJ databases">
        <title>Chromosome-level assembly of Southern catfish (Silurus meridionalis) provides insights into visual adaptation to the nocturnal and benthic lifestyles.</title>
        <authorList>
            <person name="Zhang Y."/>
            <person name="Wang D."/>
            <person name="Peng Z."/>
        </authorList>
    </citation>
    <scope>NUCLEOTIDE SEQUENCE</scope>
    <source>
        <strain evidence="8">SWU-2019-XX</strain>
        <tissue evidence="8">Muscle</tissue>
    </source>
</reference>
<keyword evidence="3" id="KW-1003">Cell membrane</keyword>
<evidence type="ECO:0000256" key="4">
    <source>
        <dbReference type="ARBA" id="ARBA00022692"/>
    </source>
</evidence>
<keyword evidence="4 7" id="KW-0812">Transmembrane</keyword>
<feature type="transmembrane region" description="Helical" evidence="7">
    <location>
        <begin position="681"/>
        <end position="705"/>
    </location>
</feature>
<dbReference type="AlphaFoldDB" id="A0A8T0A639"/>
<comment type="similarity">
    <text evidence="2 7">Belongs to the XK family.</text>
</comment>
<evidence type="ECO:0000313" key="9">
    <source>
        <dbReference type="Proteomes" id="UP000606274"/>
    </source>
</evidence>
<dbReference type="InterPro" id="IPR018629">
    <property type="entry name" value="XK-rel"/>
</dbReference>
<dbReference type="Proteomes" id="UP000606274">
    <property type="component" value="Unassembled WGS sequence"/>
</dbReference>
<dbReference type="GO" id="GO:0070782">
    <property type="term" value="P:phosphatidylserine exposure on apoptotic cell surface"/>
    <property type="evidence" value="ECO:0007669"/>
    <property type="project" value="TreeGrafter"/>
</dbReference>
<comment type="caution">
    <text evidence="7">Lacks conserved residue(s) required for the propagation of feature annotation.</text>
</comment>
<feature type="transmembrane region" description="Helical" evidence="7">
    <location>
        <begin position="200"/>
        <end position="219"/>
    </location>
</feature>
<keyword evidence="9" id="KW-1185">Reference proteome</keyword>
<sequence>MYIIDVVLDLWAVVSLYKEQNYIAMGVLIFLLLSSSILLNIFSWRWNTDCPPEGGFIIENKLLLLVHILQLGVFHSGEDLNLQFYTKDSHDEVSVNSNPNLFILQLFDAFLESAPQLILMMVLIMRMPELHLFTVIKTAVSIIIMAFSILRFHRNIVEFIDQKHKINWFSGNSITYFMCNLFLIGPRLVSVSLFASVLPWYIAVHFLCLWALLVLWAWLQKADYKNSKDGGWLLRATLGIICSSVLLQIFSWLWYSDSSEKITSNIERFMKEHELLGLVHILQLGVFLRCLGMLELSISRFKKKDTSQNQDTESLSYDLSTLGLFKAFSESAPQIVLMTTNIIQMEDCQPFTDVVLDLWAIDCLYKEEKYFSMGLLICLLVSSSVLLQIFSWLWYTDSSRILETNVERFFSTRGLLPLVHICQFGLFLRFAATMEISTCGFKQRNVFPKGVTIYIKHDLSMLRVFEAFSESAPQIVLMTALIIEMKEMQSFTVIKILGSLSALAFTVLSYHRNMRVFVSEKFKMGWTSSVIYFLWNLLLIGPRVACVSLFASMLPCYVPAHFLSLWMLFFLWAWWQNTDFMDTKSGEWLYRATVGIIWYFSWFNSAVRFSVLSLLLFLVDIALDLWAIVSFYEEQKYFSMGLLVCILLSSSVLLQIYSWIWYTDSSKNIKTNVEEFISRPWLMNIVHIFQLGVFTRFAAVIEISSNRCKLGEPLKKRLSVYLNQDLSMLRLFEAFSESAPQLVLMVTLIMEMPELHFFTVIKIFASLSSISITMLSYHCFMLSFLFEKFKMGWISSIIYFLWNLLLIGSRIVCVSLFASVLPCYIAAHFLSLWMLLFSGPGGRTQTSWTLNLENGCTEPL</sequence>
<name>A0A8T0A639_SILME</name>
<dbReference type="GO" id="GO:1902742">
    <property type="term" value="P:apoptotic process involved in development"/>
    <property type="evidence" value="ECO:0007669"/>
    <property type="project" value="TreeGrafter"/>
</dbReference>
<comment type="caution">
    <text evidence="8">The sequence shown here is derived from an EMBL/GenBank/DDBJ whole genome shotgun (WGS) entry which is preliminary data.</text>
</comment>
<accession>A0A8T0A639</accession>
<feature type="transmembrane region" description="Helical" evidence="7">
    <location>
        <begin position="530"/>
        <end position="551"/>
    </location>
</feature>
<evidence type="ECO:0000256" key="1">
    <source>
        <dbReference type="ARBA" id="ARBA00004651"/>
    </source>
</evidence>
<comment type="subcellular location">
    <subcellularLocation>
        <location evidence="1">Cell membrane</location>
        <topology evidence="1">Multi-pass membrane protein</topology>
    </subcellularLocation>
    <subcellularLocation>
        <location evidence="7">Membrane</location>
        <topology evidence="7">Multi-pass membrane protein</topology>
    </subcellularLocation>
</comment>
<dbReference type="PANTHER" id="PTHR16024">
    <property type="entry name" value="XK-RELATED PROTEIN"/>
    <property type="match status" value="1"/>
</dbReference>
<feature type="transmembrane region" description="Helical" evidence="7">
    <location>
        <begin position="231"/>
        <end position="255"/>
    </location>
</feature>
<dbReference type="InterPro" id="IPR050895">
    <property type="entry name" value="XK-related_scramblase"/>
</dbReference>
<evidence type="ECO:0000256" key="6">
    <source>
        <dbReference type="ARBA" id="ARBA00023136"/>
    </source>
</evidence>
<feature type="transmembrane region" description="Helical" evidence="7">
    <location>
        <begin position="792"/>
        <end position="811"/>
    </location>
</feature>
<feature type="transmembrane region" description="Helical" evidence="7">
    <location>
        <begin position="173"/>
        <end position="194"/>
    </location>
</feature>
<feature type="transmembrane region" description="Helical" evidence="7">
    <location>
        <begin position="755"/>
        <end position="780"/>
    </location>
</feature>
<organism evidence="8 9">
    <name type="scientific">Silurus meridionalis</name>
    <name type="common">Southern catfish</name>
    <name type="synonym">Silurus soldatovi meridionalis</name>
    <dbReference type="NCBI Taxonomy" id="175797"/>
    <lineage>
        <taxon>Eukaryota</taxon>
        <taxon>Metazoa</taxon>
        <taxon>Chordata</taxon>
        <taxon>Craniata</taxon>
        <taxon>Vertebrata</taxon>
        <taxon>Euteleostomi</taxon>
        <taxon>Actinopterygii</taxon>
        <taxon>Neopterygii</taxon>
        <taxon>Teleostei</taxon>
        <taxon>Ostariophysi</taxon>
        <taxon>Siluriformes</taxon>
        <taxon>Siluridae</taxon>
        <taxon>Silurus</taxon>
    </lineage>
</organism>
<dbReference type="PANTHER" id="PTHR16024:SF19">
    <property type="entry name" value="XK-RELATED PROTEIN"/>
    <property type="match status" value="1"/>
</dbReference>
<protein>
    <recommendedName>
        <fullName evidence="7">XK-related protein</fullName>
    </recommendedName>
</protein>
<feature type="transmembrane region" description="Helical" evidence="7">
    <location>
        <begin position="130"/>
        <end position="152"/>
    </location>
</feature>
<feature type="transmembrane region" description="Helical" evidence="7">
    <location>
        <begin position="817"/>
        <end position="837"/>
    </location>
</feature>
<dbReference type="GO" id="GO:0005886">
    <property type="term" value="C:plasma membrane"/>
    <property type="evidence" value="ECO:0007669"/>
    <property type="project" value="UniProtKB-SubCell"/>
</dbReference>
<evidence type="ECO:0000256" key="3">
    <source>
        <dbReference type="ARBA" id="ARBA00022475"/>
    </source>
</evidence>
<feature type="transmembrane region" description="Helical" evidence="7">
    <location>
        <begin position="374"/>
        <end position="395"/>
    </location>
</feature>
<feature type="transmembrane region" description="Helical" evidence="7">
    <location>
        <begin position="557"/>
        <end position="575"/>
    </location>
</feature>
<keyword evidence="6 7" id="KW-0472">Membrane</keyword>
<evidence type="ECO:0000313" key="8">
    <source>
        <dbReference type="EMBL" id="KAF7686386.1"/>
    </source>
</evidence>
<feature type="transmembrane region" description="Helical" evidence="7">
    <location>
        <begin position="415"/>
        <end position="432"/>
    </location>
</feature>
<evidence type="ECO:0000256" key="5">
    <source>
        <dbReference type="ARBA" id="ARBA00022989"/>
    </source>
</evidence>
<evidence type="ECO:0000256" key="2">
    <source>
        <dbReference type="ARBA" id="ARBA00008789"/>
    </source>
</evidence>
<feature type="transmembrane region" description="Helical" evidence="7">
    <location>
        <begin position="641"/>
        <end position="661"/>
    </location>
</feature>
<feature type="transmembrane region" description="Helical" evidence="7">
    <location>
        <begin position="275"/>
        <end position="294"/>
    </location>
</feature>
<dbReference type="GO" id="GO:0043652">
    <property type="term" value="P:engulfment of apoptotic cell"/>
    <property type="evidence" value="ECO:0007669"/>
    <property type="project" value="TreeGrafter"/>
</dbReference>
<evidence type="ECO:0000256" key="7">
    <source>
        <dbReference type="RuleBase" id="RU910716"/>
    </source>
</evidence>
<feature type="transmembrane region" description="Helical" evidence="7">
    <location>
        <begin position="22"/>
        <end position="42"/>
    </location>
</feature>
<dbReference type="Pfam" id="PF09815">
    <property type="entry name" value="XK-related"/>
    <property type="match status" value="3"/>
</dbReference>
<gene>
    <name evidence="8" type="ORF">HF521_015748</name>
</gene>
<keyword evidence="5 7" id="KW-1133">Transmembrane helix</keyword>
<dbReference type="EMBL" id="JABFDY010000029">
    <property type="protein sequence ID" value="KAF7686386.1"/>
    <property type="molecule type" value="Genomic_DNA"/>
</dbReference>